<organism evidence="1 2">
    <name type="scientific">Cucurbita argyrosperma subsp. sororia</name>
    <dbReference type="NCBI Taxonomy" id="37648"/>
    <lineage>
        <taxon>Eukaryota</taxon>
        <taxon>Viridiplantae</taxon>
        <taxon>Streptophyta</taxon>
        <taxon>Embryophyta</taxon>
        <taxon>Tracheophyta</taxon>
        <taxon>Spermatophyta</taxon>
        <taxon>Magnoliopsida</taxon>
        <taxon>eudicotyledons</taxon>
        <taxon>Gunneridae</taxon>
        <taxon>Pentapetalae</taxon>
        <taxon>rosids</taxon>
        <taxon>fabids</taxon>
        <taxon>Cucurbitales</taxon>
        <taxon>Cucurbitaceae</taxon>
        <taxon>Cucurbiteae</taxon>
        <taxon>Cucurbita</taxon>
    </lineage>
</organism>
<keyword evidence="2" id="KW-1185">Reference proteome</keyword>
<dbReference type="Proteomes" id="UP000685013">
    <property type="component" value="Chromosome 5"/>
</dbReference>
<keyword evidence="1" id="KW-0645">Protease</keyword>
<comment type="caution">
    <text evidence="1">The sequence shown here is derived from an EMBL/GenBank/DDBJ whole genome shotgun (WGS) entry which is preliminary data.</text>
</comment>
<dbReference type="GO" id="GO:0006508">
    <property type="term" value="P:proteolysis"/>
    <property type="evidence" value="ECO:0007669"/>
    <property type="project" value="UniProtKB-KW"/>
</dbReference>
<reference evidence="1 2" key="1">
    <citation type="journal article" date="2021" name="Hortic Res">
        <title>The domestication of Cucurbita argyrosperma as revealed by the genome of its wild relative.</title>
        <authorList>
            <person name="Barrera-Redondo J."/>
            <person name="Sanchez-de la Vega G."/>
            <person name="Aguirre-Liguori J.A."/>
            <person name="Castellanos-Morales G."/>
            <person name="Gutierrez-Guerrero Y.T."/>
            <person name="Aguirre-Dugua X."/>
            <person name="Aguirre-Planter E."/>
            <person name="Tenaillon M.I."/>
            <person name="Lira-Saade R."/>
            <person name="Eguiarte L.E."/>
        </authorList>
    </citation>
    <scope>NUCLEOTIDE SEQUENCE [LARGE SCALE GENOMIC DNA]</scope>
    <source>
        <strain evidence="1">JBR-2021</strain>
    </source>
</reference>
<feature type="non-terminal residue" evidence="1">
    <location>
        <position position="1"/>
    </location>
</feature>
<gene>
    <name evidence="1" type="primary">RD19A</name>
    <name evidence="1" type="ORF">SDJN03_08253</name>
</gene>
<keyword evidence="1" id="KW-0378">Hydrolase</keyword>
<accession>A0AAV6NJ95</accession>
<dbReference type="AlphaFoldDB" id="A0AAV6NJ95"/>
<evidence type="ECO:0000313" key="2">
    <source>
        <dbReference type="Proteomes" id="UP000685013"/>
    </source>
</evidence>
<name>A0AAV6NJ95_9ROSI</name>
<sequence length="216" mass="24072">MQKYWLSGPISNRVSKHWLGSLADKLRAVGPKRGKLLWNMSEVVELDSYLRTNKTVMNLTRPNKHDPIISQIPVPSLTVSVERLAAIAFFFTILLSATVAYGVSSDQIYGADSDDEDLVILEVVSLPPSKKLTELQTQKKLDPGAVHCVTLFSDLTESEFRTNFVGVNRLRLSADSQKAPILPTGDLASDFDWRDHGDVTLVREQDSCGLRWSLSE</sequence>
<dbReference type="EMBL" id="JAGKQH010000005">
    <property type="protein sequence ID" value="KAG6598475.1"/>
    <property type="molecule type" value="Genomic_DNA"/>
</dbReference>
<protein>
    <submittedName>
        <fullName evidence="1">Cysteine protease RD19A</fullName>
    </submittedName>
</protein>
<dbReference type="GO" id="GO:0008233">
    <property type="term" value="F:peptidase activity"/>
    <property type="evidence" value="ECO:0007669"/>
    <property type="project" value="UniProtKB-KW"/>
</dbReference>
<evidence type="ECO:0000313" key="1">
    <source>
        <dbReference type="EMBL" id="KAG6598475.1"/>
    </source>
</evidence>
<proteinExistence type="predicted"/>